<dbReference type="AlphaFoldDB" id="A0AAE3KWN2"/>
<reference evidence="1 2" key="1">
    <citation type="submission" date="2018-11" db="EMBL/GenBank/DDBJ databases">
        <title>Novel bacteria species description.</title>
        <authorList>
            <person name="Han J.-H."/>
        </authorList>
    </citation>
    <scope>NUCLEOTIDE SEQUENCE [LARGE SCALE GENOMIC DNA]</scope>
    <source>
        <strain evidence="1 2">KCTC23259</strain>
    </source>
</reference>
<keyword evidence="2" id="KW-1185">Reference proteome</keyword>
<sequence>MDLNKKIRRVFWLTFFIPFSVVSQSNVTHQNLFWMRAMVQTNLNKKLFLVTEIDNRRFYEGNTQHHTIQHNHLHFKVNPNLDVAWGQTFSWQDPQFPDATVKLTVPEIRPFQELNAVQRINEKIVFSTRVRIDERFIRKNDGVQLLEGYNFNMRYRLRLQYQFFLWKKQNANLKLSDELMVNSGKNVNFFDQNRIYIAYEHSFTKKFSAELGYLRWYQQRAQFDTYFQRDIVRLTLFKKINFAKN</sequence>
<organism evidence="1 2">
    <name type="scientific">Lacihabitans soyangensis</name>
    <dbReference type="NCBI Taxonomy" id="869394"/>
    <lineage>
        <taxon>Bacteria</taxon>
        <taxon>Pseudomonadati</taxon>
        <taxon>Bacteroidota</taxon>
        <taxon>Cytophagia</taxon>
        <taxon>Cytophagales</taxon>
        <taxon>Leadbetterellaceae</taxon>
        <taxon>Lacihabitans</taxon>
    </lineage>
</organism>
<dbReference type="Pfam" id="PF10677">
    <property type="entry name" value="DUF2490"/>
    <property type="match status" value="1"/>
</dbReference>
<gene>
    <name evidence="1" type="ORF">EGI31_23995</name>
</gene>
<dbReference type="EMBL" id="RJUF01000194">
    <property type="protein sequence ID" value="MCP9766011.1"/>
    <property type="molecule type" value="Genomic_DNA"/>
</dbReference>
<evidence type="ECO:0000313" key="1">
    <source>
        <dbReference type="EMBL" id="MCP9766011.1"/>
    </source>
</evidence>
<proteinExistence type="predicted"/>
<accession>A0AAE3KWN2</accession>
<name>A0AAE3KWN2_9BACT</name>
<dbReference type="InterPro" id="IPR019619">
    <property type="entry name" value="DUF2490"/>
</dbReference>
<comment type="caution">
    <text evidence="1">The sequence shown here is derived from an EMBL/GenBank/DDBJ whole genome shotgun (WGS) entry which is preliminary data.</text>
</comment>
<evidence type="ECO:0000313" key="2">
    <source>
        <dbReference type="Proteomes" id="UP001204144"/>
    </source>
</evidence>
<protein>
    <submittedName>
        <fullName evidence="1">DUF2490 domain-containing protein</fullName>
    </submittedName>
</protein>
<dbReference type="Proteomes" id="UP001204144">
    <property type="component" value="Unassembled WGS sequence"/>
</dbReference>